<comment type="caution">
    <text evidence="1">The sequence shown here is derived from an EMBL/GenBank/DDBJ whole genome shotgun (WGS) entry which is preliminary data.</text>
</comment>
<dbReference type="Proteomes" id="UP000178935">
    <property type="component" value="Unassembled WGS sequence"/>
</dbReference>
<reference evidence="1 2" key="1">
    <citation type="journal article" date="2016" name="Nat. Commun.">
        <title>Thousands of microbial genomes shed light on interconnected biogeochemical processes in an aquifer system.</title>
        <authorList>
            <person name="Anantharaman K."/>
            <person name="Brown C.T."/>
            <person name="Hug L.A."/>
            <person name="Sharon I."/>
            <person name="Castelle C.J."/>
            <person name="Probst A.J."/>
            <person name="Thomas B.C."/>
            <person name="Singh A."/>
            <person name="Wilkins M.J."/>
            <person name="Karaoz U."/>
            <person name="Brodie E.L."/>
            <person name="Williams K.H."/>
            <person name="Hubbard S.S."/>
            <person name="Banfield J.F."/>
        </authorList>
    </citation>
    <scope>NUCLEOTIDE SEQUENCE [LARGE SCALE GENOMIC DNA]</scope>
</reference>
<protein>
    <recommendedName>
        <fullName evidence="3">SpoVG family protein</fullName>
    </recommendedName>
</protein>
<dbReference type="AlphaFoldDB" id="A0A1G2JR48"/>
<dbReference type="GO" id="GO:0030435">
    <property type="term" value="P:sporulation resulting in formation of a cellular spore"/>
    <property type="evidence" value="ECO:0007669"/>
    <property type="project" value="InterPro"/>
</dbReference>
<name>A0A1G2JR48_9BACT</name>
<evidence type="ECO:0000313" key="2">
    <source>
        <dbReference type="Proteomes" id="UP000178935"/>
    </source>
</evidence>
<dbReference type="SUPFAM" id="SSF160537">
    <property type="entry name" value="SpoVG-like"/>
    <property type="match status" value="1"/>
</dbReference>
<sequence length="100" mass="11842">MKINIQELKFKITLKIDPKYPDLLAYASLTFSEEHQRNFSCNGFTIRKSKFDGKPYLALPSKKNGNAFYMFNYIEKSLLKEIEKELIKEYEKEIIPIINE</sequence>
<accession>A0A1G2JR48</accession>
<gene>
    <name evidence="1" type="ORF">A2561_03750</name>
</gene>
<evidence type="ECO:0000313" key="1">
    <source>
        <dbReference type="EMBL" id="OGZ89619.1"/>
    </source>
</evidence>
<organism evidence="1 2">
    <name type="scientific">Candidatus Staskawiczbacteria bacterium RIFOXYD1_FULL_32_13</name>
    <dbReference type="NCBI Taxonomy" id="1802234"/>
    <lineage>
        <taxon>Bacteria</taxon>
        <taxon>Candidatus Staskawicziibacteriota</taxon>
    </lineage>
</organism>
<dbReference type="Gene3D" id="3.30.1120.40">
    <property type="entry name" value="Stage V sporulation protein G"/>
    <property type="match status" value="1"/>
</dbReference>
<dbReference type="InterPro" id="IPR036751">
    <property type="entry name" value="SpoVG_sf"/>
</dbReference>
<evidence type="ECO:0008006" key="3">
    <source>
        <dbReference type="Google" id="ProtNLM"/>
    </source>
</evidence>
<proteinExistence type="predicted"/>
<dbReference type="EMBL" id="MHPU01000005">
    <property type="protein sequence ID" value="OGZ89619.1"/>
    <property type="molecule type" value="Genomic_DNA"/>
</dbReference>